<gene>
    <name evidence="3" type="ORF">DGUA_6G018815</name>
</gene>
<sequence length="198" mass="22848">MRRSEWNPCGGGVVLLLLLLLAGGWSLAWAYLPDVNIFTNYRTEVYNGIPSEIDTTPFVRIADNYYYIETMNKVNWFQAAGACRMMNAHLASIEDKAEMEALIKYMKAKGFKNNDYFWISGNDLGTEGAFYWLSNGRPMTYAPWNGPKQMPDNYGGNENCVHMFATREMINDANCKIQMLYVCEAREPKTFKFTYIKW</sequence>
<dbReference type="AlphaFoldDB" id="A0A3B0K2R6"/>
<dbReference type="OrthoDB" id="7715894at2759"/>
<feature type="signal peptide" evidence="1">
    <location>
        <begin position="1"/>
        <end position="30"/>
    </location>
</feature>
<dbReference type="OMA" id="LINDANC"/>
<dbReference type="PANTHER" id="PTHR22803">
    <property type="entry name" value="MANNOSE, PHOSPHOLIPASE, LECTIN RECEPTOR RELATED"/>
    <property type="match status" value="1"/>
</dbReference>
<evidence type="ECO:0000313" key="3">
    <source>
        <dbReference type="EMBL" id="SPP88575.1"/>
    </source>
</evidence>
<reference evidence="4" key="1">
    <citation type="submission" date="2018-01" db="EMBL/GenBank/DDBJ databases">
        <authorList>
            <person name="Alioto T."/>
            <person name="Alioto T."/>
        </authorList>
    </citation>
    <scope>NUCLEOTIDE SEQUENCE [LARGE SCALE GENOMIC DNA]</scope>
</reference>
<evidence type="ECO:0000259" key="2">
    <source>
        <dbReference type="PROSITE" id="PS50041"/>
    </source>
</evidence>
<dbReference type="Gene3D" id="3.10.100.10">
    <property type="entry name" value="Mannose-Binding Protein A, subunit A"/>
    <property type="match status" value="1"/>
</dbReference>
<accession>A0A3B0K2R6</accession>
<dbReference type="InterPro" id="IPR016187">
    <property type="entry name" value="CTDL_fold"/>
</dbReference>
<dbReference type="FunFam" id="3.10.100.10:FF:000112">
    <property type="entry name" value="lectin subunit alpha"/>
    <property type="match status" value="1"/>
</dbReference>
<dbReference type="SUPFAM" id="SSF56436">
    <property type="entry name" value="C-type lectin-like"/>
    <property type="match status" value="1"/>
</dbReference>
<dbReference type="STRING" id="7266.A0A3B0K2R6"/>
<protein>
    <submittedName>
        <fullName evidence="3">Blast:Lectin subunit alpha</fullName>
    </submittedName>
</protein>
<name>A0A3B0K2R6_DROGU</name>
<dbReference type="EMBL" id="OUUW01000015">
    <property type="protein sequence ID" value="SPP88575.1"/>
    <property type="molecule type" value="Genomic_DNA"/>
</dbReference>
<dbReference type="InterPro" id="IPR050111">
    <property type="entry name" value="C-type_lectin/snaclec_domain"/>
</dbReference>
<dbReference type="InterPro" id="IPR016186">
    <property type="entry name" value="C-type_lectin-like/link_sf"/>
</dbReference>
<dbReference type="PROSITE" id="PS50041">
    <property type="entry name" value="C_TYPE_LECTIN_2"/>
    <property type="match status" value="1"/>
</dbReference>
<proteinExistence type="predicted"/>
<dbReference type="CDD" id="cd00037">
    <property type="entry name" value="CLECT"/>
    <property type="match status" value="1"/>
</dbReference>
<organism evidence="3 4">
    <name type="scientific">Drosophila guanche</name>
    <name type="common">Fruit fly</name>
    <dbReference type="NCBI Taxonomy" id="7266"/>
    <lineage>
        <taxon>Eukaryota</taxon>
        <taxon>Metazoa</taxon>
        <taxon>Ecdysozoa</taxon>
        <taxon>Arthropoda</taxon>
        <taxon>Hexapoda</taxon>
        <taxon>Insecta</taxon>
        <taxon>Pterygota</taxon>
        <taxon>Neoptera</taxon>
        <taxon>Endopterygota</taxon>
        <taxon>Diptera</taxon>
        <taxon>Brachycera</taxon>
        <taxon>Muscomorpha</taxon>
        <taxon>Ephydroidea</taxon>
        <taxon>Drosophilidae</taxon>
        <taxon>Drosophila</taxon>
        <taxon>Sophophora</taxon>
    </lineage>
</organism>
<evidence type="ECO:0000313" key="4">
    <source>
        <dbReference type="Proteomes" id="UP000268350"/>
    </source>
</evidence>
<evidence type="ECO:0000256" key="1">
    <source>
        <dbReference type="SAM" id="SignalP"/>
    </source>
</evidence>
<feature type="domain" description="C-type lectin" evidence="2">
    <location>
        <begin position="61"/>
        <end position="184"/>
    </location>
</feature>
<feature type="chain" id="PRO_5017231778" evidence="1">
    <location>
        <begin position="31"/>
        <end position="198"/>
    </location>
</feature>
<dbReference type="SMART" id="SM00034">
    <property type="entry name" value="CLECT"/>
    <property type="match status" value="1"/>
</dbReference>
<keyword evidence="4" id="KW-1185">Reference proteome</keyword>
<dbReference type="InterPro" id="IPR001304">
    <property type="entry name" value="C-type_lectin-like"/>
</dbReference>
<keyword evidence="1" id="KW-0732">Signal</keyword>
<dbReference type="Pfam" id="PF00059">
    <property type="entry name" value="Lectin_C"/>
    <property type="match status" value="1"/>
</dbReference>
<dbReference type="Proteomes" id="UP000268350">
    <property type="component" value="Unassembled WGS sequence"/>
</dbReference>